<reference evidence="1 2" key="1">
    <citation type="journal article" date="2012" name="PLoS Pathog.">
        <title>Diverse lifestyles and strategies of plant pathogenesis encoded in the genomes of eighteen Dothideomycetes fungi.</title>
        <authorList>
            <person name="Ohm R.A."/>
            <person name="Feau N."/>
            <person name="Henrissat B."/>
            <person name="Schoch C.L."/>
            <person name="Horwitz B.A."/>
            <person name="Barry K.W."/>
            <person name="Condon B.J."/>
            <person name="Copeland A.C."/>
            <person name="Dhillon B."/>
            <person name="Glaser F."/>
            <person name="Hesse C.N."/>
            <person name="Kosti I."/>
            <person name="LaButti K."/>
            <person name="Lindquist E.A."/>
            <person name="Lucas S."/>
            <person name="Salamov A.A."/>
            <person name="Bradshaw R.E."/>
            <person name="Ciuffetti L."/>
            <person name="Hamelin R.C."/>
            <person name="Kema G.H.J."/>
            <person name="Lawrence C."/>
            <person name="Scott J.A."/>
            <person name="Spatafora J.W."/>
            <person name="Turgeon B.G."/>
            <person name="de Wit P.J.G.M."/>
            <person name="Zhong S."/>
            <person name="Goodwin S.B."/>
            <person name="Grigoriev I.V."/>
        </authorList>
    </citation>
    <scope>NUCLEOTIDE SEQUENCE [LARGE SCALE GENOMIC DNA]</scope>
    <source>
        <strain evidence="1 2">UAMH 10762</strain>
    </source>
</reference>
<protein>
    <submittedName>
        <fullName evidence="1">Uncharacterized protein</fullName>
    </submittedName>
</protein>
<name>M2N358_BAUPA</name>
<evidence type="ECO:0000313" key="2">
    <source>
        <dbReference type="Proteomes" id="UP000011761"/>
    </source>
</evidence>
<dbReference type="KEGG" id="bcom:BAUCODRAFT_228966"/>
<dbReference type="GeneID" id="19109950"/>
<organism evidence="1 2">
    <name type="scientific">Baudoinia panamericana (strain UAMH 10762)</name>
    <name type="common">Angels' share fungus</name>
    <name type="synonym">Baudoinia compniacensis (strain UAMH 10762)</name>
    <dbReference type="NCBI Taxonomy" id="717646"/>
    <lineage>
        <taxon>Eukaryota</taxon>
        <taxon>Fungi</taxon>
        <taxon>Dikarya</taxon>
        <taxon>Ascomycota</taxon>
        <taxon>Pezizomycotina</taxon>
        <taxon>Dothideomycetes</taxon>
        <taxon>Dothideomycetidae</taxon>
        <taxon>Mycosphaerellales</taxon>
        <taxon>Teratosphaeriaceae</taxon>
        <taxon>Baudoinia</taxon>
    </lineage>
</organism>
<sequence length="79" mass="9478">MFLPGTDFRHLPFQRRRMWKERSARHASGVWLRLKKGRWKVLRPSVDPRADCRLRLPPSSRVRRRHLIIPSVCTMCTVD</sequence>
<evidence type="ECO:0000313" key="1">
    <source>
        <dbReference type="EMBL" id="EMC93125.1"/>
    </source>
</evidence>
<dbReference type="AlphaFoldDB" id="M2N358"/>
<dbReference type="RefSeq" id="XP_007679426.1">
    <property type="nucleotide sequence ID" value="XM_007681236.1"/>
</dbReference>
<dbReference type="HOGENOM" id="CLU_2605652_0_0_1"/>
<dbReference type="Proteomes" id="UP000011761">
    <property type="component" value="Unassembled WGS sequence"/>
</dbReference>
<accession>M2N358</accession>
<dbReference type="EMBL" id="KB445560">
    <property type="protein sequence ID" value="EMC93125.1"/>
    <property type="molecule type" value="Genomic_DNA"/>
</dbReference>
<proteinExistence type="predicted"/>
<keyword evidence="2" id="KW-1185">Reference proteome</keyword>
<gene>
    <name evidence="1" type="ORF">BAUCODRAFT_228966</name>
</gene>